<proteinExistence type="predicted"/>
<gene>
    <name evidence="2" type="ORF">SAMN05421771_1381</name>
</gene>
<dbReference type="SUPFAM" id="SSF56925">
    <property type="entry name" value="OMPA-like"/>
    <property type="match status" value="1"/>
</dbReference>
<accession>A0A1I6LWF4</accession>
<dbReference type="AlphaFoldDB" id="A0A1I6LWF4"/>
<evidence type="ECO:0000313" key="2">
    <source>
        <dbReference type="EMBL" id="SFS07728.1"/>
    </source>
</evidence>
<feature type="signal peptide" evidence="1">
    <location>
        <begin position="1"/>
        <end position="28"/>
    </location>
</feature>
<feature type="chain" id="PRO_5011470823" description="Outer membrane protein beta-barrel domain-containing protein" evidence="1">
    <location>
        <begin position="29"/>
        <end position="198"/>
    </location>
</feature>
<evidence type="ECO:0008006" key="4">
    <source>
        <dbReference type="Google" id="ProtNLM"/>
    </source>
</evidence>
<evidence type="ECO:0000313" key="3">
    <source>
        <dbReference type="Proteomes" id="UP000199024"/>
    </source>
</evidence>
<dbReference type="STRING" id="474950.SAMN05421771_1381"/>
<dbReference type="Proteomes" id="UP000199024">
    <property type="component" value="Unassembled WGS sequence"/>
</dbReference>
<dbReference type="InterPro" id="IPR011250">
    <property type="entry name" value="OMP/PagP_B-barrel"/>
</dbReference>
<organism evidence="2 3">
    <name type="scientific">Granulicella pectinivorans</name>
    <dbReference type="NCBI Taxonomy" id="474950"/>
    <lineage>
        <taxon>Bacteria</taxon>
        <taxon>Pseudomonadati</taxon>
        <taxon>Acidobacteriota</taxon>
        <taxon>Terriglobia</taxon>
        <taxon>Terriglobales</taxon>
        <taxon>Acidobacteriaceae</taxon>
        <taxon>Granulicella</taxon>
    </lineage>
</organism>
<sequence length="198" mass="22293">MNWKTVSRTALFFAVAGLLTAERGVAQASPTATIDRPPITIFAGGSYIQPQPDFYKNNQMAYFFGLDYTRYTPRFYVDPSIEVRALISPIDEEVGENVYSGGLKLSHTYFRRIRPYGDILIGSGTIKYVAGHFGPTVTSDNSIVYTYGGGVDFDVYRTLGLKADYQGSRWHTGTDVTFHPRSLNFAVFYRFGFGRRDR</sequence>
<name>A0A1I6LWF4_9BACT</name>
<keyword evidence="3" id="KW-1185">Reference proteome</keyword>
<evidence type="ECO:0000256" key="1">
    <source>
        <dbReference type="SAM" id="SignalP"/>
    </source>
</evidence>
<dbReference type="EMBL" id="FOZL01000001">
    <property type="protein sequence ID" value="SFS07728.1"/>
    <property type="molecule type" value="Genomic_DNA"/>
</dbReference>
<protein>
    <recommendedName>
        <fullName evidence="4">Outer membrane protein beta-barrel domain-containing protein</fullName>
    </recommendedName>
</protein>
<dbReference type="OrthoDB" id="122935at2"/>
<reference evidence="2 3" key="1">
    <citation type="submission" date="2016-10" db="EMBL/GenBank/DDBJ databases">
        <authorList>
            <person name="de Groot N.N."/>
        </authorList>
    </citation>
    <scope>NUCLEOTIDE SEQUENCE [LARGE SCALE GENOMIC DNA]</scope>
    <source>
        <strain evidence="2 3">DSM 21001</strain>
    </source>
</reference>
<keyword evidence="1" id="KW-0732">Signal</keyword>
<dbReference type="RefSeq" id="WP_089837830.1">
    <property type="nucleotide sequence ID" value="NZ_FOZL01000001.1"/>
</dbReference>